<dbReference type="GO" id="GO:0072542">
    <property type="term" value="F:protein phosphatase activator activity"/>
    <property type="evidence" value="ECO:0007669"/>
    <property type="project" value="TreeGrafter"/>
</dbReference>
<dbReference type="PANTHER" id="PTHR23318">
    <property type="entry name" value="ATP SYNTHASE GAMMA-RELATED"/>
    <property type="match status" value="1"/>
</dbReference>
<comment type="caution">
    <text evidence="2">The sequence shown here is derived from an EMBL/GenBank/DDBJ whole genome shotgun (WGS) entry which is preliminary data.</text>
</comment>
<reference evidence="2 3" key="1">
    <citation type="submission" date="2019-09" db="EMBL/GenBank/DDBJ databases">
        <title>Bird 10,000 Genomes (B10K) Project - Family phase.</title>
        <authorList>
            <person name="Zhang G."/>
        </authorList>
    </citation>
    <scope>NUCLEOTIDE SEQUENCE [LARGE SCALE GENOMIC DNA]</scope>
    <source>
        <strain evidence="2">B10K-DU-007-02</strain>
        <tissue evidence="2">Mixed tissue sample</tissue>
    </source>
</reference>
<proteinExistence type="predicted"/>
<dbReference type="InterPro" id="IPR006887">
    <property type="entry name" value="P4R3-like_central_dom"/>
</dbReference>
<dbReference type="InterPro" id="IPR051137">
    <property type="entry name" value="PP4R3-like"/>
</dbReference>
<accession>A0A7L0J8X1</accession>
<dbReference type="PANTHER" id="PTHR23318:SF18">
    <property type="entry name" value="SERINE_THREONINE-PROTEIN PHOSPHATASE 4 REGULATORY SUBUNIT 3B"/>
    <property type="match status" value="1"/>
</dbReference>
<evidence type="ECO:0000313" key="3">
    <source>
        <dbReference type="Proteomes" id="UP000520962"/>
    </source>
</evidence>
<dbReference type="Pfam" id="PF04802">
    <property type="entry name" value="PP4R3"/>
    <property type="match status" value="1"/>
</dbReference>
<dbReference type="GO" id="GO:0006974">
    <property type="term" value="P:DNA damage response"/>
    <property type="evidence" value="ECO:0007669"/>
    <property type="project" value="TreeGrafter"/>
</dbReference>
<dbReference type="InterPro" id="IPR016024">
    <property type="entry name" value="ARM-type_fold"/>
</dbReference>
<feature type="non-terminal residue" evidence="2">
    <location>
        <position position="531"/>
    </location>
</feature>
<dbReference type="AlphaFoldDB" id="A0A7L0J8X1"/>
<dbReference type="GO" id="GO:0005654">
    <property type="term" value="C:nucleoplasm"/>
    <property type="evidence" value="ECO:0007669"/>
    <property type="project" value="TreeGrafter"/>
</dbReference>
<organism evidence="2 3">
    <name type="scientific">Piprites chloris</name>
    <name type="common">Wing-barred manakin</name>
    <dbReference type="NCBI Taxonomy" id="114369"/>
    <lineage>
        <taxon>Eukaryota</taxon>
        <taxon>Metazoa</taxon>
        <taxon>Chordata</taxon>
        <taxon>Craniata</taxon>
        <taxon>Vertebrata</taxon>
        <taxon>Euteleostomi</taxon>
        <taxon>Archelosauria</taxon>
        <taxon>Archosauria</taxon>
        <taxon>Dinosauria</taxon>
        <taxon>Saurischia</taxon>
        <taxon>Theropoda</taxon>
        <taxon>Coelurosauria</taxon>
        <taxon>Aves</taxon>
        <taxon>Neognathae</taxon>
        <taxon>Neoaves</taxon>
        <taxon>Telluraves</taxon>
        <taxon>Australaves</taxon>
        <taxon>Passeriformes</taxon>
        <taxon>Pipridae</taxon>
        <taxon>Piprites</taxon>
    </lineage>
</organism>
<feature type="non-terminal residue" evidence="2">
    <location>
        <position position="1"/>
    </location>
</feature>
<keyword evidence="3" id="KW-1185">Reference proteome</keyword>
<name>A0A7L0J8X1_PIPCL</name>
<gene>
    <name evidence="2" type="primary">Ppp4r3b_0</name>
    <name evidence="2" type="ORF">PIPCHL_R08942</name>
</gene>
<protein>
    <submittedName>
        <fullName evidence="2">P4R3B phosphatase</fullName>
    </submittedName>
</protein>
<sequence>MDLPSCEVHRLREIANLVSYVCRSRVDKEKLALALKNEGYIPKLLQLFQVCENLKDTKNLHLLFDIVIGILYLDEDILFEVMFSDECILDVVGCLEYDPSLAQQESLREFLMKTAKMQEVIPTRDPEIRHKIRQTFRAQYIQAIISRNSSDFEQDFLSTFNSFIRCSKTDILKVLQKDEIFFSEMFAKLKDEATAADQRCELMKFFKEFFAFSFALPENRREFLETLAKFEILPTLKKLMGVNDLQVRSISTDILSYIGYFYPFKVHDFVLREARQSDNNDQLLLVIIEQLINSSDPGLGGDNQLKKILLILIDPENMEEHVSNLEIFEFLDFFYDRCIHILAAPLLGDTSGKPYDKGNDNFKFSPLQLTFLFLVDDYEAAEMLALVLDVLSFCMQRHKHHMKNYVVSKDLLRKVLVLLKSKHRFLALSALRFMRKMIAMKDNLYNNYIIQGKLFEPVVNALLDNGTRYNLLNSALLELFEFIQVEDIQSLIKHIVENFSDKLDSIRYVHTFQGLKAKLEQVKSCQSQTLD</sequence>
<dbReference type="GO" id="GO:0030289">
    <property type="term" value="C:protein phosphatase 4 complex"/>
    <property type="evidence" value="ECO:0007669"/>
    <property type="project" value="TreeGrafter"/>
</dbReference>
<feature type="domain" description="Serine/threonine-protein phosphatase 4 regulatory subunit 3-like central" evidence="1">
    <location>
        <begin position="13"/>
        <end position="521"/>
    </location>
</feature>
<dbReference type="Proteomes" id="UP000520962">
    <property type="component" value="Unassembled WGS sequence"/>
</dbReference>
<evidence type="ECO:0000259" key="1">
    <source>
        <dbReference type="Pfam" id="PF04802"/>
    </source>
</evidence>
<dbReference type="SUPFAM" id="SSF48371">
    <property type="entry name" value="ARM repeat"/>
    <property type="match status" value="1"/>
</dbReference>
<dbReference type="EMBL" id="VXAH01000402">
    <property type="protein sequence ID" value="NXK41041.1"/>
    <property type="molecule type" value="Genomic_DNA"/>
</dbReference>
<evidence type="ECO:0000313" key="2">
    <source>
        <dbReference type="EMBL" id="NXK41041.1"/>
    </source>
</evidence>